<reference evidence="4 5" key="1">
    <citation type="submission" date="2021-01" db="EMBL/GenBank/DDBJ databases">
        <title>Roseomonas sp. nov, a bacterium isolated from an oil production mixture in Yumen Oilfield.</title>
        <authorList>
            <person name="Wu D."/>
        </authorList>
    </citation>
    <scope>NUCLEOTIDE SEQUENCE [LARGE SCALE GENOMIC DNA]</scope>
    <source>
        <strain evidence="4 5">ROY-5-3</strain>
    </source>
</reference>
<gene>
    <name evidence="4" type="primary">treZ</name>
    <name evidence="4" type="ORF">JJQ90_00225</name>
</gene>
<keyword evidence="5" id="KW-1185">Reference proteome</keyword>
<dbReference type="InterPro" id="IPR022567">
    <property type="entry name" value="DUF3459"/>
</dbReference>
<dbReference type="CDD" id="cd02853">
    <property type="entry name" value="E_set_MTHase_like_N"/>
    <property type="match status" value="1"/>
</dbReference>
<protein>
    <recommendedName>
        <fullName evidence="1 2">Malto-oligosyltrehalose trehalohydrolase</fullName>
        <shortName evidence="2">MTHase</shortName>
        <ecNumber evidence="1 2">3.2.1.141</ecNumber>
    </recommendedName>
    <alternativeName>
        <fullName evidence="2">4-alpha-D-((1-&gt;4)-alpha-D-glucano)trehalose trehalohydrolase</fullName>
    </alternativeName>
    <alternativeName>
        <fullName evidence="2">Maltooligosyl trehalose trehalohydrolase</fullName>
    </alternativeName>
</protein>
<keyword evidence="2" id="KW-0378">Hydrolase</keyword>
<dbReference type="InterPro" id="IPR006047">
    <property type="entry name" value="GH13_cat_dom"/>
</dbReference>
<evidence type="ECO:0000313" key="4">
    <source>
        <dbReference type="EMBL" id="MBU8542105.1"/>
    </source>
</evidence>
<evidence type="ECO:0000256" key="1">
    <source>
        <dbReference type="NCBIfam" id="TIGR02402"/>
    </source>
</evidence>
<dbReference type="InterPro" id="IPR012768">
    <property type="entry name" value="Trehalose_TreZ"/>
</dbReference>
<comment type="caution">
    <text evidence="4">The sequence shown here is derived from an EMBL/GenBank/DDBJ whole genome shotgun (WGS) entry which is preliminary data.</text>
</comment>
<evidence type="ECO:0000256" key="2">
    <source>
        <dbReference type="PIRNR" id="PIRNR006337"/>
    </source>
</evidence>
<dbReference type="CDD" id="cd11325">
    <property type="entry name" value="AmyAc_GTHase"/>
    <property type="match status" value="1"/>
</dbReference>
<dbReference type="SMART" id="SM00642">
    <property type="entry name" value="Aamy"/>
    <property type="match status" value="1"/>
</dbReference>
<dbReference type="PIRSF" id="PIRSF006337">
    <property type="entry name" value="Trehalose_TreZ"/>
    <property type="match status" value="1"/>
</dbReference>
<dbReference type="Proteomes" id="UP000689967">
    <property type="component" value="Unassembled WGS sequence"/>
</dbReference>
<proteinExistence type="inferred from homology"/>
<feature type="domain" description="Glycosyl hydrolase family 13 catalytic" evidence="3">
    <location>
        <begin position="110"/>
        <end position="451"/>
    </location>
</feature>
<comment type="similarity">
    <text evidence="2">Belongs to the glycosyl hydrolase 13 family.</text>
</comment>
<dbReference type="Pfam" id="PF11941">
    <property type="entry name" value="DUF3459"/>
    <property type="match status" value="1"/>
</dbReference>
<sequence>MPFGAAPVPEGVRFRLWAPGHAAIGLELEGQAPLPMRPEEGGWHALTTDAAGPGSRYRFLLPDGLRVPDPASRHQPGDVHGPSEVIDPAAHAWTDAGWRGRPWVEAVIMEIHIGAFTEEGTFRAAIGRLDHLASLGVTAIQIMPVADFPGARNWGYDGVLPFAPDSSYGRPEDFKTLVQEAHARGLMVLLDVVYNHFGPEGAYLHAIAPEAFTDRHKTPWGAALNFDGTQTAAVRDYFIHNALYWVREFHLDGLRLDAVHAMLDDSPTHLLEELAARLRAAVPERPVHLILENEENEARRLVRDAEGHPVHYTAQWNDDVHHVLHVAASGESSGYYADYHGDTERLARALAEGFAFQGELMPYRGHPRGEPSAELPPTAFVAFVQNHDQIGNRAFGDRLSHIAPPEALRAVAAVALLLPQVPMLFMGEEWGAAQPFPFFCDFGPDLADAVREGRRAEFARFPEFADPASRDRIPDPLAESTFRAAKLGWEDRAKPPHAAWLDWHRAILAVRHAEIIPRLPRITRGAAWRVLAPGAVALRWDIAGGGALALQANLSAQSLADMPPQGGRVIWREGQAGDPWSLCWSIEDCA</sequence>
<accession>A0ABS6H0A7</accession>
<dbReference type="NCBIfam" id="TIGR02402">
    <property type="entry name" value="trehalose_TreZ"/>
    <property type="match status" value="1"/>
</dbReference>
<comment type="pathway">
    <text evidence="2">Glycan biosynthesis; trehalose biosynthesis.</text>
</comment>
<keyword evidence="2" id="KW-0326">Glycosidase</keyword>
<organism evidence="4 5">
    <name type="scientific">Falsiroseomonas oleicola</name>
    <dbReference type="NCBI Taxonomy" id="2801474"/>
    <lineage>
        <taxon>Bacteria</taxon>
        <taxon>Pseudomonadati</taxon>
        <taxon>Pseudomonadota</taxon>
        <taxon>Alphaproteobacteria</taxon>
        <taxon>Acetobacterales</taxon>
        <taxon>Roseomonadaceae</taxon>
        <taxon>Falsiroseomonas</taxon>
    </lineage>
</organism>
<dbReference type="PANTHER" id="PTHR43651:SF11">
    <property type="entry name" value="MALTO-OLIGOSYLTREHALOSE TREHALOHYDROLASE"/>
    <property type="match status" value="1"/>
</dbReference>
<dbReference type="PANTHER" id="PTHR43651">
    <property type="entry name" value="1,4-ALPHA-GLUCAN-BRANCHING ENZYME"/>
    <property type="match status" value="1"/>
</dbReference>
<dbReference type="Pfam" id="PF00128">
    <property type="entry name" value="Alpha-amylase"/>
    <property type="match status" value="1"/>
</dbReference>
<dbReference type="EMBL" id="JAERQM010000001">
    <property type="protein sequence ID" value="MBU8542105.1"/>
    <property type="molecule type" value="Genomic_DNA"/>
</dbReference>
<evidence type="ECO:0000259" key="3">
    <source>
        <dbReference type="SMART" id="SM00642"/>
    </source>
</evidence>
<comment type="catalytic activity">
    <reaction evidence="2">
        <text>hydrolysis of (1-&gt;4)-alpha-D-glucosidic linkage in 4-alpha-D-[(1-&gt;4)-alpha-D-glucanosyl]n trehalose to yield trehalose and (1-&gt;4)-alpha-D-glucan.</text>
        <dbReference type="EC" id="3.2.1.141"/>
    </reaction>
</comment>
<dbReference type="EC" id="3.2.1.141" evidence="1 2"/>
<evidence type="ECO:0000313" key="5">
    <source>
        <dbReference type="Proteomes" id="UP000689967"/>
    </source>
</evidence>
<name>A0ABS6H0A7_9PROT</name>